<dbReference type="Proteomes" id="UP001589619">
    <property type="component" value="Unassembled WGS sequence"/>
</dbReference>
<protein>
    <submittedName>
        <fullName evidence="1">DUF4127 family protein</fullName>
    </submittedName>
</protein>
<evidence type="ECO:0000313" key="1">
    <source>
        <dbReference type="EMBL" id="MFB9755838.1"/>
    </source>
</evidence>
<dbReference type="InterPro" id="IPR025394">
    <property type="entry name" value="DUF4127"/>
</dbReference>
<dbReference type="RefSeq" id="WP_344908899.1">
    <property type="nucleotide sequence ID" value="NZ_BAAAYO010000006.1"/>
</dbReference>
<comment type="caution">
    <text evidence="1">The sequence shown here is derived from an EMBL/GenBank/DDBJ whole genome shotgun (WGS) entry which is preliminary data.</text>
</comment>
<name>A0ABV5W5I8_9BACL</name>
<dbReference type="Pfam" id="PF13552">
    <property type="entry name" value="DUF4127"/>
    <property type="match status" value="1"/>
</dbReference>
<reference evidence="1 2" key="1">
    <citation type="submission" date="2024-09" db="EMBL/GenBank/DDBJ databases">
        <authorList>
            <person name="Sun Q."/>
            <person name="Mori K."/>
        </authorList>
    </citation>
    <scope>NUCLEOTIDE SEQUENCE [LARGE SCALE GENOMIC DNA]</scope>
    <source>
        <strain evidence="1 2">JCM 12520</strain>
    </source>
</reference>
<sequence length="522" mass="58615">MRKIVYVPLDERPCNYRYPLQLASMTDLTLEVPDMALLGRKKTPADTDAVREWLLGAAPDADALIVSIDMLVHGGIVPSRLHHTSEATCTERLDVLARLKQSHPHLRIYAFNLITRVPAYSSSEEEPDYYADYGNELYTYGWLNDKAEQETLDDAETARLEAVKAKIPQDVLADFLNRRRTNSFVNAETMKLVQSGVIDFLIVPLDDNSKYGFSPMEQRKLSLLAEELELGDRILIYPGADEIGCTLFARAFCEAKGYVPKAFVRYSSVHGPFVVPKYEDRSLGESIKYHLTAAGAVAHDNSAGTDFILMTNSPPVGQKDMAECSTPYAERNRAYFSETNPKEFVQAIRHYIREGHTVALADVAVSNGADLPFMKLVSASGLLHDIAAYAAWNTSGNTMGTVVSHAIIESYYRGRGDDSAERLNRSRAYYYFRLIEDWGYQAIVRKDVIHNELPRLGASYYELTHVQDDVYAVICGKLEQFFAQYVQKGCPGRVRIEDVHLPWSRMFEVGFETVLEAGPDGV</sequence>
<proteinExistence type="predicted"/>
<keyword evidence="2" id="KW-1185">Reference proteome</keyword>
<accession>A0ABV5W5I8</accession>
<gene>
    <name evidence="1" type="ORF">ACFFNY_30015</name>
</gene>
<organism evidence="1 2">
    <name type="scientific">Paenibacillus hodogayensis</name>
    <dbReference type="NCBI Taxonomy" id="279208"/>
    <lineage>
        <taxon>Bacteria</taxon>
        <taxon>Bacillati</taxon>
        <taxon>Bacillota</taxon>
        <taxon>Bacilli</taxon>
        <taxon>Bacillales</taxon>
        <taxon>Paenibacillaceae</taxon>
        <taxon>Paenibacillus</taxon>
    </lineage>
</organism>
<dbReference type="EMBL" id="JBHMAG010000018">
    <property type="protein sequence ID" value="MFB9755838.1"/>
    <property type="molecule type" value="Genomic_DNA"/>
</dbReference>
<evidence type="ECO:0000313" key="2">
    <source>
        <dbReference type="Proteomes" id="UP001589619"/>
    </source>
</evidence>